<gene>
    <name evidence="10" type="ORF">SAMN06265368_2234</name>
</gene>
<dbReference type="GO" id="GO:0070179">
    <property type="term" value="P:D-serine biosynthetic process"/>
    <property type="evidence" value="ECO:0007669"/>
    <property type="project" value="TreeGrafter"/>
</dbReference>
<dbReference type="CDD" id="cd01562">
    <property type="entry name" value="Thr-dehyd"/>
    <property type="match status" value="1"/>
</dbReference>
<comment type="cofactor">
    <cofactor evidence="4">
        <name>Mg(2+)</name>
        <dbReference type="ChEBI" id="CHEBI:18420"/>
    </cofactor>
</comment>
<reference evidence="10 11" key="1">
    <citation type="submission" date="2017-09" db="EMBL/GenBank/DDBJ databases">
        <authorList>
            <person name="Ehlers B."/>
            <person name="Leendertz F.H."/>
        </authorList>
    </citation>
    <scope>NUCLEOTIDE SEQUENCE [LARGE SCALE GENOMIC DNA]</scope>
    <source>
        <strain evidence="10 11">DSM 18289</strain>
    </source>
</reference>
<comment type="cofactor">
    <cofactor evidence="2">
        <name>pyridoxal 5'-phosphate</name>
        <dbReference type="ChEBI" id="CHEBI:597326"/>
    </cofactor>
</comment>
<evidence type="ECO:0000256" key="7">
    <source>
        <dbReference type="ARBA" id="ARBA00022898"/>
    </source>
</evidence>
<dbReference type="GO" id="GO:0005524">
    <property type="term" value="F:ATP binding"/>
    <property type="evidence" value="ECO:0007669"/>
    <property type="project" value="TreeGrafter"/>
</dbReference>
<evidence type="ECO:0000259" key="9">
    <source>
        <dbReference type="Pfam" id="PF00291"/>
    </source>
</evidence>
<comment type="similarity">
    <text evidence="5">Belongs to the serine/threonine dehydratase family.</text>
</comment>
<sequence>MTNPVAPSPHVIDLADVQKANGILRSLVTHTPLLENKILNERLGGRLLVKAECLQQTGAFKIRGAYWRIYNMSVEERKRGVISYSSGNHALGVARAAKLLGSHALIVMPEDAPCAKMQAVRDLGAEIVTYNRDRDHYDEVVAHLEQQTGRLHVPPSAHPQVLAGSGTVALELFEQVKERGVQLDAILTPCGGGGLAASTAIVAKALSPDSDVYAVEPELFDDTRRSLGAGVRLANPKGRRTICDAIMTPMPNAVTFPINLDLLSGGLVVSDDEVRAAMRFAFEHYKIITEPGAAVGIAAVLSGRIDIKDKMIATVVTGGNIDVERFLGLVAV</sequence>
<protein>
    <submittedName>
        <fullName evidence="10">L-threonine ammonia-lyase</fullName>
    </submittedName>
</protein>
<evidence type="ECO:0000256" key="3">
    <source>
        <dbReference type="ARBA" id="ARBA00001936"/>
    </source>
</evidence>
<dbReference type="InterPro" id="IPR001926">
    <property type="entry name" value="TrpB-like_PALP"/>
</dbReference>
<dbReference type="PROSITE" id="PS00165">
    <property type="entry name" value="DEHYDRATASE_SER_THR"/>
    <property type="match status" value="1"/>
</dbReference>
<comment type="cofactor">
    <cofactor evidence="1">
        <name>Ca(2+)</name>
        <dbReference type="ChEBI" id="CHEBI:29108"/>
    </cofactor>
</comment>
<feature type="domain" description="Tryptophan synthase beta chain-like PALP" evidence="9">
    <location>
        <begin position="27"/>
        <end position="318"/>
    </location>
</feature>
<evidence type="ECO:0000256" key="8">
    <source>
        <dbReference type="ARBA" id="ARBA00023239"/>
    </source>
</evidence>
<dbReference type="EMBL" id="OBEL01000002">
    <property type="protein sequence ID" value="SNZ19154.1"/>
    <property type="molecule type" value="Genomic_DNA"/>
</dbReference>
<dbReference type="GO" id="GO:0000287">
    <property type="term" value="F:magnesium ion binding"/>
    <property type="evidence" value="ECO:0007669"/>
    <property type="project" value="TreeGrafter"/>
</dbReference>
<dbReference type="Pfam" id="PF00291">
    <property type="entry name" value="PALP"/>
    <property type="match status" value="1"/>
</dbReference>
<dbReference type="PANTHER" id="PTHR43050:SF1">
    <property type="entry name" value="SERINE RACEMASE"/>
    <property type="match status" value="1"/>
</dbReference>
<dbReference type="SUPFAM" id="SSF53686">
    <property type="entry name" value="Tryptophan synthase beta subunit-like PLP-dependent enzymes"/>
    <property type="match status" value="1"/>
</dbReference>
<dbReference type="PANTHER" id="PTHR43050">
    <property type="entry name" value="SERINE / THREONINE RACEMASE FAMILY MEMBER"/>
    <property type="match status" value="1"/>
</dbReference>
<keyword evidence="8 10" id="KW-0456">Lyase</keyword>
<dbReference type="OrthoDB" id="9811476at2"/>
<proteinExistence type="inferred from homology"/>
<dbReference type="Proteomes" id="UP000219439">
    <property type="component" value="Unassembled WGS sequence"/>
</dbReference>
<evidence type="ECO:0000313" key="10">
    <source>
        <dbReference type="EMBL" id="SNZ19154.1"/>
    </source>
</evidence>
<dbReference type="AlphaFoldDB" id="A0A285PBP8"/>
<dbReference type="GO" id="GO:0018114">
    <property type="term" value="F:threonine racemase activity"/>
    <property type="evidence" value="ECO:0007669"/>
    <property type="project" value="TreeGrafter"/>
</dbReference>
<organism evidence="10 11">
    <name type="scientific">Cohaesibacter gelatinilyticus</name>
    <dbReference type="NCBI Taxonomy" id="372072"/>
    <lineage>
        <taxon>Bacteria</taxon>
        <taxon>Pseudomonadati</taxon>
        <taxon>Pseudomonadota</taxon>
        <taxon>Alphaproteobacteria</taxon>
        <taxon>Hyphomicrobiales</taxon>
        <taxon>Cohaesibacteraceae</taxon>
    </lineage>
</organism>
<keyword evidence="7" id="KW-0663">Pyridoxal phosphate</keyword>
<evidence type="ECO:0000256" key="5">
    <source>
        <dbReference type="ARBA" id="ARBA00010869"/>
    </source>
</evidence>
<accession>A0A285PBP8</accession>
<dbReference type="RefSeq" id="WP_097153519.1">
    <property type="nucleotide sequence ID" value="NZ_OBEL01000002.1"/>
</dbReference>
<keyword evidence="11" id="KW-1185">Reference proteome</keyword>
<evidence type="ECO:0000256" key="6">
    <source>
        <dbReference type="ARBA" id="ARBA00022842"/>
    </source>
</evidence>
<comment type="cofactor">
    <cofactor evidence="3">
        <name>Mn(2+)</name>
        <dbReference type="ChEBI" id="CHEBI:29035"/>
    </cofactor>
</comment>
<dbReference type="InterPro" id="IPR036052">
    <property type="entry name" value="TrpB-like_PALP_sf"/>
</dbReference>
<dbReference type="GO" id="GO:0030170">
    <property type="term" value="F:pyridoxal phosphate binding"/>
    <property type="evidence" value="ECO:0007669"/>
    <property type="project" value="InterPro"/>
</dbReference>
<dbReference type="GO" id="GO:0030378">
    <property type="term" value="F:serine racemase activity"/>
    <property type="evidence" value="ECO:0007669"/>
    <property type="project" value="TreeGrafter"/>
</dbReference>
<dbReference type="InterPro" id="IPR000634">
    <property type="entry name" value="Ser/Thr_deHydtase_PyrdxlP-BS"/>
</dbReference>
<evidence type="ECO:0000256" key="2">
    <source>
        <dbReference type="ARBA" id="ARBA00001933"/>
    </source>
</evidence>
<keyword evidence="6" id="KW-0460">Magnesium</keyword>
<evidence type="ECO:0000256" key="1">
    <source>
        <dbReference type="ARBA" id="ARBA00001913"/>
    </source>
</evidence>
<dbReference type="FunFam" id="3.40.50.1100:FF:000005">
    <property type="entry name" value="Threonine dehydratase catabolic"/>
    <property type="match status" value="1"/>
</dbReference>
<name>A0A285PBP8_9HYPH</name>
<evidence type="ECO:0000313" key="11">
    <source>
        <dbReference type="Proteomes" id="UP000219439"/>
    </source>
</evidence>
<evidence type="ECO:0000256" key="4">
    <source>
        <dbReference type="ARBA" id="ARBA00001946"/>
    </source>
</evidence>
<dbReference type="Gene3D" id="3.40.50.1100">
    <property type="match status" value="2"/>
</dbReference>
<dbReference type="GO" id="GO:0003941">
    <property type="term" value="F:L-serine ammonia-lyase activity"/>
    <property type="evidence" value="ECO:0007669"/>
    <property type="project" value="TreeGrafter"/>
</dbReference>